<dbReference type="SUPFAM" id="SSF56349">
    <property type="entry name" value="DNA breaking-rejoining enzymes"/>
    <property type="match status" value="1"/>
</dbReference>
<dbReference type="PROSITE" id="PS51898">
    <property type="entry name" value="TYR_RECOMBINASE"/>
    <property type="match status" value="1"/>
</dbReference>
<dbReference type="EMBL" id="QZDT01000120">
    <property type="protein sequence ID" value="NBJ95583.1"/>
    <property type="molecule type" value="Genomic_DNA"/>
</dbReference>
<dbReference type="InterPro" id="IPR011010">
    <property type="entry name" value="DNA_brk_join_enz"/>
</dbReference>
<keyword evidence="6" id="KW-1185">Reference proteome</keyword>
<evidence type="ECO:0000259" key="4">
    <source>
        <dbReference type="PROSITE" id="PS51898"/>
    </source>
</evidence>
<dbReference type="InterPro" id="IPR013762">
    <property type="entry name" value="Integrase-like_cat_sf"/>
</dbReference>
<dbReference type="AlphaFoldDB" id="A0A9X5BKR8"/>
<evidence type="ECO:0000313" key="5">
    <source>
        <dbReference type="EMBL" id="NBJ95583.1"/>
    </source>
</evidence>
<comment type="similarity">
    <text evidence="1">Belongs to the 'phage' integrase family.</text>
</comment>
<dbReference type="OrthoDB" id="9766545at2"/>
<evidence type="ECO:0000256" key="1">
    <source>
        <dbReference type="ARBA" id="ARBA00008857"/>
    </source>
</evidence>
<dbReference type="Pfam" id="PF00589">
    <property type="entry name" value="Phage_integrase"/>
    <property type="match status" value="1"/>
</dbReference>
<dbReference type="PANTHER" id="PTHR30349">
    <property type="entry name" value="PHAGE INTEGRASE-RELATED"/>
    <property type="match status" value="1"/>
</dbReference>
<proteinExistence type="inferred from homology"/>
<comment type="caution">
    <text evidence="5">The sequence shown here is derived from an EMBL/GenBank/DDBJ whole genome shotgun (WGS) entry which is preliminary data.</text>
</comment>
<evidence type="ECO:0000313" key="6">
    <source>
        <dbReference type="Proteomes" id="UP001154420"/>
    </source>
</evidence>
<dbReference type="PANTHER" id="PTHR30349:SF41">
    <property type="entry name" value="INTEGRASE_RECOMBINASE PROTEIN MJ0367-RELATED"/>
    <property type="match status" value="1"/>
</dbReference>
<evidence type="ECO:0000256" key="2">
    <source>
        <dbReference type="ARBA" id="ARBA00023125"/>
    </source>
</evidence>
<keyword evidence="3" id="KW-0233">DNA recombination</keyword>
<dbReference type="InterPro" id="IPR002104">
    <property type="entry name" value="Integrase_catalytic"/>
</dbReference>
<dbReference type="GO" id="GO:0015074">
    <property type="term" value="P:DNA integration"/>
    <property type="evidence" value="ECO:0007669"/>
    <property type="project" value="InterPro"/>
</dbReference>
<dbReference type="InterPro" id="IPR050090">
    <property type="entry name" value="Tyrosine_recombinase_XerCD"/>
</dbReference>
<name>A0A9X5BKR8_9FIRM</name>
<dbReference type="RefSeq" id="WP_160562450.1">
    <property type="nucleotide sequence ID" value="NZ_QZDT01000120.1"/>
</dbReference>
<dbReference type="Gene3D" id="1.10.443.10">
    <property type="entry name" value="Intergrase catalytic core"/>
    <property type="match status" value="1"/>
</dbReference>
<protein>
    <submittedName>
        <fullName evidence="5">Integrase</fullName>
    </submittedName>
</protein>
<dbReference type="GO" id="GO:0006310">
    <property type="term" value="P:DNA recombination"/>
    <property type="evidence" value="ECO:0007669"/>
    <property type="project" value="UniProtKB-KW"/>
</dbReference>
<sequence length="421" mass="48959">MSMEQFSSTLAPAICGLIRMKRDAGTKYIHGEVLLGQFDRFCSGIGYNDTVLSEELVIQWKKHNENRKHRQKRQMMTYVRHLGRYLASKGMNTYIPPMEYHSGTSDPIELSSVFGPYISDFIMLKRANGYSYNTEERLLYRFDRYCSEAGITEPLLTRDMIYGWAAKTTCESMTYFRQFAKYLLSVGMEAYIPHDKPSQSRRDPYILSVPELSAFFAQVDSFQPGYRSCDRMAAGYSIMFRLYYCCGMRLQEVCMLAAADVDLVGGKILIRNAKGHKDRVIFVHEDILKMCKKYDALVKESVMQREWFFPARDINKPIPKTNMSRRFDYFWSKTAFGDNTVHSPTVHSLRHTFVVNRINRWIKAGCGMEHMMPYLSRYLGHKTIEETHYYYHLAAAATDIIRSHDLTSEKNIPEVTAYEEI</sequence>
<reference evidence="5" key="1">
    <citation type="submission" date="2018-09" db="EMBL/GenBank/DDBJ databases">
        <title>Murine metabolic-syndrome-specific gut microbial biobank.</title>
        <authorList>
            <person name="Liu C."/>
        </authorList>
    </citation>
    <scope>NUCLEOTIDE SEQUENCE</scope>
    <source>
        <strain evidence="5">D42-62</strain>
    </source>
</reference>
<feature type="domain" description="Tyr recombinase" evidence="4">
    <location>
        <begin position="202"/>
        <end position="405"/>
    </location>
</feature>
<dbReference type="Proteomes" id="UP001154420">
    <property type="component" value="Unassembled WGS sequence"/>
</dbReference>
<organism evidence="5 6">
    <name type="scientific">Parablautia muri</name>
    <dbReference type="NCBI Taxonomy" id="2320879"/>
    <lineage>
        <taxon>Bacteria</taxon>
        <taxon>Bacillati</taxon>
        <taxon>Bacillota</taxon>
        <taxon>Clostridia</taxon>
        <taxon>Lachnospirales</taxon>
        <taxon>Lachnospiraceae</taxon>
        <taxon>Parablautia</taxon>
    </lineage>
</organism>
<evidence type="ECO:0000256" key="3">
    <source>
        <dbReference type="ARBA" id="ARBA00023172"/>
    </source>
</evidence>
<keyword evidence="2" id="KW-0238">DNA-binding</keyword>
<accession>A0A9X5BKR8</accession>
<gene>
    <name evidence="5" type="ORF">D5281_24520</name>
</gene>
<dbReference type="GO" id="GO:0003677">
    <property type="term" value="F:DNA binding"/>
    <property type="evidence" value="ECO:0007669"/>
    <property type="project" value="UniProtKB-KW"/>
</dbReference>